<feature type="non-terminal residue" evidence="2">
    <location>
        <position position="1"/>
    </location>
</feature>
<feature type="region of interest" description="Disordered" evidence="1">
    <location>
        <begin position="1"/>
        <end position="22"/>
    </location>
</feature>
<protein>
    <submittedName>
        <fullName evidence="2">Uncharacterized protein</fullName>
    </submittedName>
</protein>
<comment type="caution">
    <text evidence="2">The sequence shown here is derived from an EMBL/GenBank/DDBJ whole genome shotgun (WGS) entry which is preliminary data.</text>
</comment>
<accession>A0ABD2MK88</accession>
<dbReference type="Proteomes" id="UP001516400">
    <property type="component" value="Unassembled WGS sequence"/>
</dbReference>
<evidence type="ECO:0000313" key="2">
    <source>
        <dbReference type="EMBL" id="KAL3266531.1"/>
    </source>
</evidence>
<keyword evidence="3" id="KW-1185">Reference proteome</keyword>
<dbReference type="EMBL" id="JABFTP020000001">
    <property type="protein sequence ID" value="KAL3266531.1"/>
    <property type="molecule type" value="Genomic_DNA"/>
</dbReference>
<organism evidence="2 3">
    <name type="scientific">Cryptolaemus montrouzieri</name>
    <dbReference type="NCBI Taxonomy" id="559131"/>
    <lineage>
        <taxon>Eukaryota</taxon>
        <taxon>Metazoa</taxon>
        <taxon>Ecdysozoa</taxon>
        <taxon>Arthropoda</taxon>
        <taxon>Hexapoda</taxon>
        <taxon>Insecta</taxon>
        <taxon>Pterygota</taxon>
        <taxon>Neoptera</taxon>
        <taxon>Endopterygota</taxon>
        <taxon>Coleoptera</taxon>
        <taxon>Polyphaga</taxon>
        <taxon>Cucujiformia</taxon>
        <taxon>Coccinelloidea</taxon>
        <taxon>Coccinellidae</taxon>
        <taxon>Scymninae</taxon>
        <taxon>Scymnini</taxon>
        <taxon>Cryptolaemus</taxon>
    </lineage>
</organism>
<gene>
    <name evidence="2" type="ORF">HHI36_010699</name>
</gene>
<evidence type="ECO:0000256" key="1">
    <source>
        <dbReference type="SAM" id="MobiDB-lite"/>
    </source>
</evidence>
<reference evidence="2 3" key="1">
    <citation type="journal article" date="2021" name="BMC Biol.">
        <title>Horizontally acquired antibacterial genes associated with adaptive radiation of ladybird beetles.</title>
        <authorList>
            <person name="Li H.S."/>
            <person name="Tang X.F."/>
            <person name="Huang Y.H."/>
            <person name="Xu Z.Y."/>
            <person name="Chen M.L."/>
            <person name="Du X.Y."/>
            <person name="Qiu B.Y."/>
            <person name="Chen P.T."/>
            <person name="Zhang W."/>
            <person name="Slipinski A."/>
            <person name="Escalona H.E."/>
            <person name="Waterhouse R.M."/>
            <person name="Zwick A."/>
            <person name="Pang H."/>
        </authorList>
    </citation>
    <scope>NUCLEOTIDE SEQUENCE [LARGE SCALE GENOMIC DNA]</scope>
    <source>
        <strain evidence="2">SYSU2018</strain>
    </source>
</reference>
<feature type="compositionally biased region" description="Basic and acidic residues" evidence="1">
    <location>
        <begin position="1"/>
        <end position="11"/>
    </location>
</feature>
<dbReference type="AlphaFoldDB" id="A0ABD2MK88"/>
<proteinExistence type="predicted"/>
<name>A0ABD2MK88_9CUCU</name>
<evidence type="ECO:0000313" key="3">
    <source>
        <dbReference type="Proteomes" id="UP001516400"/>
    </source>
</evidence>
<sequence length="68" mass="7957">KSVHDSKEQHNQHSYIQSKPKNVRREYTEIQNNVQLINLLHACELLKSRLYYKMPSIITAILPPAQTV</sequence>